<dbReference type="AlphaFoldDB" id="A0A1M4ZA90"/>
<sequence>MVYRKATKEDLPAIIEMIANDALGQLRERFEDPLPEEYYSAFERINTDKNQELIVIENSQGEVVATFQLSFLQYLTYLGGIRCLVENVHVREDQTGKGIGKQMFQWIIERAKEKNVHLIQLTSNKLRPNAIRFYEGIGFKATHEGFKLHL</sequence>
<evidence type="ECO:0000313" key="5">
    <source>
        <dbReference type="Proteomes" id="UP000184406"/>
    </source>
</evidence>
<dbReference type="InterPro" id="IPR051016">
    <property type="entry name" value="Diverse_Substrate_AcTransf"/>
</dbReference>
<evidence type="ECO:0000259" key="3">
    <source>
        <dbReference type="PROSITE" id="PS51186"/>
    </source>
</evidence>
<keyword evidence="2 4" id="KW-0012">Acyltransferase</keyword>
<keyword evidence="5" id="KW-1185">Reference proteome</keyword>
<dbReference type="Pfam" id="PF00583">
    <property type="entry name" value="Acetyltransf_1"/>
    <property type="match status" value="1"/>
</dbReference>
<organism evidence="4 5">
    <name type="scientific">Arenibacter palladensis</name>
    <dbReference type="NCBI Taxonomy" id="237373"/>
    <lineage>
        <taxon>Bacteria</taxon>
        <taxon>Pseudomonadati</taxon>
        <taxon>Bacteroidota</taxon>
        <taxon>Flavobacteriia</taxon>
        <taxon>Flavobacteriales</taxon>
        <taxon>Flavobacteriaceae</taxon>
        <taxon>Arenibacter</taxon>
    </lineage>
</organism>
<gene>
    <name evidence="4" type="ORF">SAMN03080594_102742</name>
</gene>
<accession>A0A1M4ZA90</accession>
<proteinExistence type="predicted"/>
<dbReference type="InterPro" id="IPR000182">
    <property type="entry name" value="GNAT_dom"/>
</dbReference>
<dbReference type="Gene3D" id="3.40.630.30">
    <property type="match status" value="1"/>
</dbReference>
<dbReference type="OrthoDB" id="9789603at2"/>
<keyword evidence="1 4" id="KW-0808">Transferase</keyword>
<reference evidence="5" key="1">
    <citation type="submission" date="2016-11" db="EMBL/GenBank/DDBJ databases">
        <authorList>
            <person name="Varghese N."/>
            <person name="Submissions S."/>
        </authorList>
    </citation>
    <scope>NUCLEOTIDE SEQUENCE [LARGE SCALE GENOMIC DNA]</scope>
    <source>
        <strain evidence="5">DSM 17539</strain>
    </source>
</reference>
<dbReference type="Proteomes" id="UP000184406">
    <property type="component" value="Unassembled WGS sequence"/>
</dbReference>
<dbReference type="EMBL" id="FQUX01000002">
    <property type="protein sequence ID" value="SHF14496.1"/>
    <property type="molecule type" value="Genomic_DNA"/>
</dbReference>
<feature type="domain" description="N-acetyltransferase" evidence="3">
    <location>
        <begin position="1"/>
        <end position="150"/>
    </location>
</feature>
<dbReference type="PANTHER" id="PTHR10545">
    <property type="entry name" value="DIAMINE N-ACETYLTRANSFERASE"/>
    <property type="match status" value="1"/>
</dbReference>
<evidence type="ECO:0000313" key="4">
    <source>
        <dbReference type="EMBL" id="SHF14496.1"/>
    </source>
</evidence>
<name>A0A1M4ZA90_9FLAO</name>
<dbReference type="SUPFAM" id="SSF55729">
    <property type="entry name" value="Acyl-CoA N-acyltransferases (Nat)"/>
    <property type="match status" value="1"/>
</dbReference>
<evidence type="ECO:0000256" key="2">
    <source>
        <dbReference type="ARBA" id="ARBA00023315"/>
    </source>
</evidence>
<evidence type="ECO:0000256" key="1">
    <source>
        <dbReference type="ARBA" id="ARBA00022679"/>
    </source>
</evidence>
<dbReference type="PANTHER" id="PTHR10545:SF29">
    <property type="entry name" value="GH14572P-RELATED"/>
    <property type="match status" value="1"/>
</dbReference>
<dbReference type="RefSeq" id="WP_072861532.1">
    <property type="nucleotide sequence ID" value="NZ_FQUX01000002.1"/>
</dbReference>
<dbReference type="PROSITE" id="PS51186">
    <property type="entry name" value="GNAT"/>
    <property type="match status" value="1"/>
</dbReference>
<dbReference type="GO" id="GO:0008080">
    <property type="term" value="F:N-acetyltransferase activity"/>
    <property type="evidence" value="ECO:0007669"/>
    <property type="project" value="TreeGrafter"/>
</dbReference>
<dbReference type="CDD" id="cd04301">
    <property type="entry name" value="NAT_SF"/>
    <property type="match status" value="1"/>
</dbReference>
<protein>
    <submittedName>
        <fullName evidence="4">L-amino acid N-acyltransferase YncA</fullName>
    </submittedName>
</protein>
<dbReference type="InterPro" id="IPR016181">
    <property type="entry name" value="Acyl_CoA_acyltransferase"/>
</dbReference>